<reference evidence="3" key="1">
    <citation type="submission" date="2016-10" db="EMBL/GenBank/DDBJ databases">
        <authorList>
            <person name="Varghese N."/>
            <person name="Submissions S."/>
        </authorList>
    </citation>
    <scope>NUCLEOTIDE SEQUENCE [LARGE SCALE GENOMIC DNA]</scope>
    <source>
        <strain evidence="3">DSM 23925</strain>
    </source>
</reference>
<gene>
    <name evidence="2" type="ORF">SAMN04487989_101578</name>
</gene>
<accession>A0A1I4Z7V9</accession>
<dbReference type="STRING" id="649333.SAMN04487989_101578"/>
<dbReference type="Proteomes" id="UP000198705">
    <property type="component" value="Unassembled WGS sequence"/>
</dbReference>
<keyword evidence="3" id="KW-1185">Reference proteome</keyword>
<evidence type="ECO:0000313" key="2">
    <source>
        <dbReference type="EMBL" id="SFN46093.1"/>
    </source>
</evidence>
<dbReference type="EMBL" id="FOVN01000001">
    <property type="protein sequence ID" value="SFN46093.1"/>
    <property type="molecule type" value="Genomic_DNA"/>
</dbReference>
<evidence type="ECO:0000256" key="1">
    <source>
        <dbReference type="SAM" id="MobiDB-lite"/>
    </source>
</evidence>
<sequence length="480" mass="53357">MVTNTPSGEGLQNILLSLQDDGSYKEFLVHYDITDEEITRLDNREEVDFSNRFSMIEIEGGFSNQLFSKVLYQDDCILMEYIPDTCSSGNHVYGQACEYDEDDGNPNTNPPPNSGEIIVTEFTCNPSGGPSGGGAPSNGGTPPPYNPGNGHGNGSTGGNTSSPTTSCKGKCVPIGDIDFECTGTEPFNGPSANLNLSAEEVCFLLNNLLLKDQLDTYLEENGNDEFAEAAVEAWLLDGEVDWDEELILDSDLKNNTCLNSVYIEMGKAPTFANYLSNFDSDMSVANLKLTSNTNLISGTNAQTSPPQNYLITITFNENNLDRPNLSIARTFIHEIIHAEVFRKLLSAANQPNLNYTQYTEEQWRNYIINLRNNFEGLYDYYMRWKWDVPHDQTPSDPQHEAMAQHYRDIVIQALMEYDPNQTNDVYEALAWEGLMGSGTFNATTGLYSNSTVAWSNLSQQERLNTLSVINTFKSSNPNCQ</sequence>
<protein>
    <submittedName>
        <fullName evidence="2">Uncharacterized protein</fullName>
    </submittedName>
</protein>
<organism evidence="2 3">
    <name type="scientific">Bizionia echini</name>
    <dbReference type="NCBI Taxonomy" id="649333"/>
    <lineage>
        <taxon>Bacteria</taxon>
        <taxon>Pseudomonadati</taxon>
        <taxon>Bacteroidota</taxon>
        <taxon>Flavobacteriia</taxon>
        <taxon>Flavobacteriales</taxon>
        <taxon>Flavobacteriaceae</taxon>
        <taxon>Bizionia</taxon>
    </lineage>
</organism>
<evidence type="ECO:0000313" key="3">
    <source>
        <dbReference type="Proteomes" id="UP000198705"/>
    </source>
</evidence>
<name>A0A1I4Z7V9_9FLAO</name>
<proteinExistence type="predicted"/>
<feature type="region of interest" description="Disordered" evidence="1">
    <location>
        <begin position="97"/>
        <end position="166"/>
    </location>
</feature>
<dbReference type="AlphaFoldDB" id="A0A1I4Z7V9"/>